<name>A0A4Y2BP43_ARAVE</name>
<protein>
    <submittedName>
        <fullName evidence="1">Uncharacterized protein</fullName>
    </submittedName>
</protein>
<gene>
    <name evidence="1" type="ORF">AVEN_76719_1</name>
</gene>
<sequence length="159" mass="17510">MYKLGMLNCRNQTIDISSESCAKKQDRGLPKAFFTGRFERVKHCYGCVEESGFPPLILFTDAAMFSLDGVLNLLNIDVADITVAPLKPCSHGQLLGIPCLKNTSSPVVGFLGYLYRSGELSVNAWTSKEKSGRKETSVQFLQTIIDFACAGETVRMVVF</sequence>
<evidence type="ECO:0000313" key="2">
    <source>
        <dbReference type="Proteomes" id="UP000499080"/>
    </source>
</evidence>
<organism evidence="1 2">
    <name type="scientific">Araneus ventricosus</name>
    <name type="common">Orbweaver spider</name>
    <name type="synonym">Epeira ventricosa</name>
    <dbReference type="NCBI Taxonomy" id="182803"/>
    <lineage>
        <taxon>Eukaryota</taxon>
        <taxon>Metazoa</taxon>
        <taxon>Ecdysozoa</taxon>
        <taxon>Arthropoda</taxon>
        <taxon>Chelicerata</taxon>
        <taxon>Arachnida</taxon>
        <taxon>Araneae</taxon>
        <taxon>Araneomorphae</taxon>
        <taxon>Entelegynae</taxon>
        <taxon>Araneoidea</taxon>
        <taxon>Araneidae</taxon>
        <taxon>Araneus</taxon>
    </lineage>
</organism>
<dbReference type="Proteomes" id="UP000499080">
    <property type="component" value="Unassembled WGS sequence"/>
</dbReference>
<proteinExistence type="predicted"/>
<accession>A0A4Y2BP43</accession>
<keyword evidence="2" id="KW-1185">Reference proteome</keyword>
<dbReference type="AlphaFoldDB" id="A0A4Y2BP43"/>
<dbReference type="EMBL" id="BGPR01000098">
    <property type="protein sequence ID" value="GBL94002.1"/>
    <property type="molecule type" value="Genomic_DNA"/>
</dbReference>
<evidence type="ECO:0000313" key="1">
    <source>
        <dbReference type="EMBL" id="GBL94002.1"/>
    </source>
</evidence>
<comment type="caution">
    <text evidence="1">The sequence shown here is derived from an EMBL/GenBank/DDBJ whole genome shotgun (WGS) entry which is preliminary data.</text>
</comment>
<reference evidence="1 2" key="1">
    <citation type="journal article" date="2019" name="Sci. Rep.">
        <title>Orb-weaving spider Araneus ventricosus genome elucidates the spidroin gene catalogue.</title>
        <authorList>
            <person name="Kono N."/>
            <person name="Nakamura H."/>
            <person name="Ohtoshi R."/>
            <person name="Moran D.A.P."/>
            <person name="Shinohara A."/>
            <person name="Yoshida Y."/>
            <person name="Fujiwara M."/>
            <person name="Mori M."/>
            <person name="Tomita M."/>
            <person name="Arakawa K."/>
        </authorList>
    </citation>
    <scope>NUCLEOTIDE SEQUENCE [LARGE SCALE GENOMIC DNA]</scope>
</reference>